<dbReference type="Proteomes" id="UP000594205">
    <property type="component" value="Chromosome"/>
</dbReference>
<dbReference type="InterPro" id="IPR050445">
    <property type="entry name" value="Bact_polysacc_biosynth/exp"/>
</dbReference>
<keyword evidence="4 9" id="KW-0812">Transmembrane</keyword>
<gene>
    <name evidence="11" type="ORF">IM697_33545</name>
</gene>
<evidence type="ECO:0000256" key="7">
    <source>
        <dbReference type="SAM" id="Coils"/>
    </source>
</evidence>
<evidence type="ECO:0000256" key="2">
    <source>
        <dbReference type="ARBA" id="ARBA00006683"/>
    </source>
</evidence>
<dbReference type="InterPro" id="IPR003856">
    <property type="entry name" value="LPS_length_determ_N"/>
</dbReference>
<feature type="region of interest" description="Disordered" evidence="8">
    <location>
        <begin position="475"/>
        <end position="515"/>
    </location>
</feature>
<organism evidence="11 12">
    <name type="scientific">Streptomyces ferrugineus</name>
    <dbReference type="NCBI Taxonomy" id="1413221"/>
    <lineage>
        <taxon>Bacteria</taxon>
        <taxon>Bacillati</taxon>
        <taxon>Actinomycetota</taxon>
        <taxon>Actinomycetes</taxon>
        <taxon>Kitasatosporales</taxon>
        <taxon>Streptomycetaceae</taxon>
        <taxon>Streptomyces</taxon>
    </lineage>
</organism>
<evidence type="ECO:0000256" key="5">
    <source>
        <dbReference type="ARBA" id="ARBA00022989"/>
    </source>
</evidence>
<protein>
    <submittedName>
        <fullName evidence="11">Polysaccharide biosynthesis protein</fullName>
    </submittedName>
</protein>
<evidence type="ECO:0000256" key="6">
    <source>
        <dbReference type="ARBA" id="ARBA00023136"/>
    </source>
</evidence>
<dbReference type="RefSeq" id="WP_194039837.1">
    <property type="nucleotide sequence ID" value="NZ_CP063373.1"/>
</dbReference>
<dbReference type="AlphaFoldDB" id="A0A7M2SIE0"/>
<sequence>MTHTTSESSAAAPLLDLHALVVAVRRRRRLWCSVALLGLLASAAVAVLMPPPPTAVTKVLVAHQDDQPNDPGTLIRTDVALLHTTRIAGRALQSLKSPEKPEDFMKDYGGTGLTNNLLQIDVSGDSEAEAVARAKALADAFVADHVKRIQEAADAEAKTLLDQRERMRDELAEVNEEIGEGPPESGPEASANMESLFARRAELTSRISDFGQRAAEARTGTPQLIARTQIVDAPRAVEHSLPRTAATNAGIGLVLGLVLGLAVAAVGAVVADRPVLRREIAANLGASVIAELPRRTAVLWRRRRTRAARERLTVMLARTVRGSAEPVSLLELGCARSASVIALDLGRALAADGPVVIIDGLPGPQLARRRKPGDPAVVGGERAAALPHQERRLGVGSVAPGAAWTDLQYLGTQTVLVVRAGHGSAAWLHTVARQLADLNIPVIGVVLIDPDPRDRTDGTLWDGLHTALRGHNERLARQNGGGTSHAVQTAGQGRPRTERQPMWAGRGPDSDQEAR</sequence>
<comment type="subcellular location">
    <subcellularLocation>
        <location evidence="1">Cell membrane</location>
        <topology evidence="1">Multi-pass membrane protein</topology>
    </subcellularLocation>
</comment>
<feature type="transmembrane region" description="Helical" evidence="9">
    <location>
        <begin position="249"/>
        <end position="271"/>
    </location>
</feature>
<dbReference type="PANTHER" id="PTHR32309:SF31">
    <property type="entry name" value="CAPSULAR EXOPOLYSACCHARIDE FAMILY"/>
    <property type="match status" value="1"/>
</dbReference>
<dbReference type="Pfam" id="PF02706">
    <property type="entry name" value="Wzz"/>
    <property type="match status" value="1"/>
</dbReference>
<evidence type="ECO:0000256" key="8">
    <source>
        <dbReference type="SAM" id="MobiDB-lite"/>
    </source>
</evidence>
<feature type="transmembrane region" description="Helical" evidence="9">
    <location>
        <begin position="30"/>
        <end position="49"/>
    </location>
</feature>
<evidence type="ECO:0000256" key="9">
    <source>
        <dbReference type="SAM" id="Phobius"/>
    </source>
</evidence>
<keyword evidence="12" id="KW-1185">Reference proteome</keyword>
<proteinExistence type="inferred from homology"/>
<evidence type="ECO:0000313" key="11">
    <source>
        <dbReference type="EMBL" id="QOV34971.1"/>
    </source>
</evidence>
<keyword evidence="6 9" id="KW-0472">Membrane</keyword>
<keyword evidence="7" id="KW-0175">Coiled coil</keyword>
<evidence type="ECO:0000256" key="1">
    <source>
        <dbReference type="ARBA" id="ARBA00004651"/>
    </source>
</evidence>
<dbReference type="PANTHER" id="PTHR32309">
    <property type="entry name" value="TYROSINE-PROTEIN KINASE"/>
    <property type="match status" value="1"/>
</dbReference>
<dbReference type="KEGG" id="sfeu:IM697_33545"/>
<evidence type="ECO:0000256" key="3">
    <source>
        <dbReference type="ARBA" id="ARBA00022475"/>
    </source>
</evidence>
<name>A0A7M2SIE0_9ACTN</name>
<keyword evidence="5 9" id="KW-1133">Transmembrane helix</keyword>
<accession>A0A7M2SIE0</accession>
<comment type="similarity">
    <text evidence="2">Belongs to the CpsC/CapA family.</text>
</comment>
<dbReference type="EMBL" id="CP063373">
    <property type="protein sequence ID" value="QOV34971.1"/>
    <property type="molecule type" value="Genomic_DNA"/>
</dbReference>
<evidence type="ECO:0000313" key="12">
    <source>
        <dbReference type="Proteomes" id="UP000594205"/>
    </source>
</evidence>
<feature type="coiled-coil region" evidence="7">
    <location>
        <begin position="150"/>
        <end position="177"/>
    </location>
</feature>
<keyword evidence="3" id="KW-1003">Cell membrane</keyword>
<feature type="domain" description="Polysaccharide chain length determinant N-terminal" evidence="10">
    <location>
        <begin position="15"/>
        <end position="94"/>
    </location>
</feature>
<dbReference type="GO" id="GO:0005886">
    <property type="term" value="C:plasma membrane"/>
    <property type="evidence" value="ECO:0007669"/>
    <property type="project" value="UniProtKB-SubCell"/>
</dbReference>
<reference evidence="11 12" key="1">
    <citation type="submission" date="2020-10" db="EMBL/GenBank/DDBJ databases">
        <title>Streptomyces ferrugineus complate genome analysis.</title>
        <authorList>
            <person name="Anwar N."/>
        </authorList>
    </citation>
    <scope>NUCLEOTIDE SEQUENCE [LARGE SCALE GENOMIC DNA]</scope>
    <source>
        <strain evidence="11 12">CCTCC AA2014009</strain>
    </source>
</reference>
<evidence type="ECO:0000259" key="10">
    <source>
        <dbReference type="Pfam" id="PF02706"/>
    </source>
</evidence>
<evidence type="ECO:0000256" key="4">
    <source>
        <dbReference type="ARBA" id="ARBA00022692"/>
    </source>
</evidence>